<evidence type="ECO:0000313" key="4">
    <source>
        <dbReference type="Proteomes" id="UP000054705"/>
    </source>
</evidence>
<name>A0A117M2M4_9FIRM</name>
<dbReference type="EMBL" id="LGGS01000189">
    <property type="protein sequence ID" value="KUK80949.1"/>
    <property type="molecule type" value="Genomic_DNA"/>
</dbReference>
<dbReference type="Gene3D" id="2.40.10.220">
    <property type="entry name" value="predicted glycosyltransferase like domains"/>
    <property type="match status" value="1"/>
</dbReference>
<evidence type="ECO:0000313" key="3">
    <source>
        <dbReference type="EMBL" id="KUK80949.1"/>
    </source>
</evidence>
<feature type="domain" description="PilZ" evidence="1">
    <location>
        <begin position="97"/>
        <end position="206"/>
    </location>
</feature>
<evidence type="ECO:0000259" key="1">
    <source>
        <dbReference type="Pfam" id="PF07238"/>
    </source>
</evidence>
<reference evidence="4" key="1">
    <citation type="journal article" date="2015" name="MBio">
        <title>Genome-Resolved Metagenomic Analysis Reveals Roles for Candidate Phyla and Other Microbial Community Members in Biogeochemical Transformations in Oil Reservoirs.</title>
        <authorList>
            <person name="Hu P."/>
            <person name="Tom L."/>
            <person name="Singh A."/>
            <person name="Thomas B.C."/>
            <person name="Baker B.J."/>
            <person name="Piceno Y.M."/>
            <person name="Andersen G.L."/>
            <person name="Banfield J.F."/>
        </authorList>
    </citation>
    <scope>NUCLEOTIDE SEQUENCE [LARGE SCALE GENOMIC DNA]</scope>
</reference>
<dbReference type="SUPFAM" id="SSF141371">
    <property type="entry name" value="PilZ domain-like"/>
    <property type="match status" value="1"/>
</dbReference>
<gene>
    <name evidence="3" type="ORF">XD97_0764</name>
</gene>
<dbReference type="Proteomes" id="UP000054705">
    <property type="component" value="Unassembled WGS sequence"/>
</dbReference>
<feature type="domain" description="Type III secretion system flagellar brake protein YcgR PilZN" evidence="2">
    <location>
        <begin position="9"/>
        <end position="90"/>
    </location>
</feature>
<evidence type="ECO:0000259" key="2">
    <source>
        <dbReference type="Pfam" id="PF12945"/>
    </source>
</evidence>
<keyword evidence="3" id="KW-0808">Transferase</keyword>
<dbReference type="GO" id="GO:0035438">
    <property type="term" value="F:cyclic-di-GMP binding"/>
    <property type="evidence" value="ECO:0007669"/>
    <property type="project" value="InterPro"/>
</dbReference>
<sequence length="216" mass="25242">MTGLKGLRINHNLKITRSGGEEEWYVSKVQDISDAGLCISVPVKGANPLVLGIGETVKITFIMEMSRYEFETRITRWRHDNILLYELAWPEKVRRIQLREFVRASCIMEVEYAELPQEGRQPVFKPCDSLDLSGSGMRLLVQKEYPAGTRLMLKWVLPFPGFEEQIEVMGKVVRSRPDRNARKYLTGIQFEEINRRQQDLIVRYVLRRLSEQRRLS</sequence>
<dbReference type="GO" id="GO:0016740">
    <property type="term" value="F:transferase activity"/>
    <property type="evidence" value="ECO:0007669"/>
    <property type="project" value="UniProtKB-KW"/>
</dbReference>
<accession>A0A117M2M4</accession>
<dbReference type="InterPro" id="IPR009926">
    <property type="entry name" value="T3SS_YcgR_PilZN"/>
</dbReference>
<dbReference type="AlphaFoldDB" id="A0A117M2M4"/>
<dbReference type="Pfam" id="PF07238">
    <property type="entry name" value="PilZ"/>
    <property type="match status" value="1"/>
</dbReference>
<dbReference type="InterPro" id="IPR009875">
    <property type="entry name" value="PilZ_domain"/>
</dbReference>
<organism evidence="3 4">
    <name type="scientific">Pelotomaculum thermopropionicum</name>
    <dbReference type="NCBI Taxonomy" id="110500"/>
    <lineage>
        <taxon>Bacteria</taxon>
        <taxon>Bacillati</taxon>
        <taxon>Bacillota</taxon>
        <taxon>Clostridia</taxon>
        <taxon>Eubacteriales</taxon>
        <taxon>Desulfotomaculaceae</taxon>
        <taxon>Pelotomaculum</taxon>
    </lineage>
</organism>
<comment type="caution">
    <text evidence="3">The sequence shown here is derived from an EMBL/GenBank/DDBJ whole genome shotgun (WGS) entry which is preliminary data.</text>
</comment>
<proteinExistence type="predicted"/>
<protein>
    <submittedName>
        <fullName evidence="3">Glycosyltransferase</fullName>
    </submittedName>
</protein>
<dbReference type="Pfam" id="PF12945">
    <property type="entry name" value="PilZNR"/>
    <property type="match status" value="1"/>
</dbReference>